<dbReference type="WBParaSite" id="jg9557">
    <property type="protein sequence ID" value="jg9557"/>
    <property type="gene ID" value="jg9557"/>
</dbReference>
<proteinExistence type="predicted"/>
<dbReference type="Proteomes" id="UP000887574">
    <property type="component" value="Unplaced"/>
</dbReference>
<evidence type="ECO:0000313" key="1">
    <source>
        <dbReference type="Proteomes" id="UP000887574"/>
    </source>
</evidence>
<protein>
    <submittedName>
        <fullName evidence="2 3">Protein amnionless</fullName>
    </submittedName>
</protein>
<keyword evidence="1" id="KW-1185">Reference proteome</keyword>
<dbReference type="AlphaFoldDB" id="A0A915EMJ4"/>
<accession>A0A915EMJ4</accession>
<sequence>MLPTHIYSLYFIFVIFITGPQPNKIWLVNAQQDISPPSQHSGKTFMWKPSVKLHDRDNWLNGDIACDGDRLQLDRNNNLVTLMVEQNVKADMIGLPSDGVVFFGAEKVVLGGAGRWQCNKRKSSEGCLLDYLRQLKISFVCRLLCVA</sequence>
<organism evidence="1 2">
    <name type="scientific">Ditylenchus dipsaci</name>
    <dbReference type="NCBI Taxonomy" id="166011"/>
    <lineage>
        <taxon>Eukaryota</taxon>
        <taxon>Metazoa</taxon>
        <taxon>Ecdysozoa</taxon>
        <taxon>Nematoda</taxon>
        <taxon>Chromadorea</taxon>
        <taxon>Rhabditida</taxon>
        <taxon>Tylenchina</taxon>
        <taxon>Tylenchomorpha</taxon>
        <taxon>Sphaerularioidea</taxon>
        <taxon>Anguinidae</taxon>
        <taxon>Anguininae</taxon>
        <taxon>Ditylenchus</taxon>
    </lineage>
</organism>
<evidence type="ECO:0000313" key="2">
    <source>
        <dbReference type="WBParaSite" id="jg7453"/>
    </source>
</evidence>
<evidence type="ECO:0000313" key="3">
    <source>
        <dbReference type="WBParaSite" id="jg9557"/>
    </source>
</evidence>
<dbReference type="WBParaSite" id="jg7453">
    <property type="protein sequence ID" value="jg7453"/>
    <property type="gene ID" value="jg7453"/>
</dbReference>
<reference evidence="2 3" key="1">
    <citation type="submission" date="2022-11" db="UniProtKB">
        <authorList>
            <consortium name="WormBaseParasite"/>
        </authorList>
    </citation>
    <scope>IDENTIFICATION</scope>
</reference>
<name>A0A915EMJ4_9BILA</name>